<dbReference type="Pfam" id="PF21758">
    <property type="entry name" value="PAC_bac"/>
    <property type="match status" value="1"/>
</dbReference>
<accession>A0AAP7AVD6</accession>
<evidence type="ECO:0000313" key="3">
    <source>
        <dbReference type="Proteomes" id="UP000724058"/>
    </source>
</evidence>
<dbReference type="InterPro" id="IPR048844">
    <property type="entry name" value="LpdD_chaperone-like"/>
</dbReference>
<gene>
    <name evidence="2" type="ORF">G4332_10490</name>
</gene>
<evidence type="ECO:0000313" key="2">
    <source>
        <dbReference type="EMBL" id="NSE58537.1"/>
    </source>
</evidence>
<proteinExistence type="predicted"/>
<dbReference type="EMBL" id="JAAIOD010000013">
    <property type="protein sequence ID" value="NSE58537.1"/>
    <property type="molecule type" value="Genomic_DNA"/>
</dbReference>
<dbReference type="Proteomes" id="UP000724058">
    <property type="component" value="Unassembled WGS sequence"/>
</dbReference>
<reference evidence="2" key="2">
    <citation type="submission" date="2020-02" db="EMBL/GenBank/DDBJ databases">
        <authorList>
            <person name="Littmann E."/>
            <person name="Sorbara M."/>
        </authorList>
    </citation>
    <scope>NUCLEOTIDE SEQUENCE</scope>
    <source>
        <strain evidence="2">MSK.10.16</strain>
    </source>
</reference>
<name>A0AAP7AVD6_9FIRM</name>
<protein>
    <recommendedName>
        <fullName evidence="1">Prenylated flavin chaperone LpdD-like domain-containing protein</fullName>
    </recommendedName>
</protein>
<sequence length="125" mass="13610">METDNFWEIKKKLTFTEICVEVRRLGDDYHILVSGGECPHIGCTVLAILRPSLDGSGKMSSTASVLNVTGHKDEEVCRYLAEKVSAGKKTTVVCTGGIHMDGITKEQIAEIVEAMQIIAGEIVDK</sequence>
<dbReference type="RefSeq" id="WP_173793190.1">
    <property type="nucleotide sequence ID" value="NZ_JAAIOC010000012.1"/>
</dbReference>
<reference evidence="2" key="1">
    <citation type="journal article" date="2020" name="Cell Host Microbe">
        <title>Functional and Genomic Variation between Human-Derived Isolates of Lachnospiraceae Reveals Inter- and Intra-Species Diversity.</title>
        <authorList>
            <person name="Sorbara M.T."/>
            <person name="Littmann E.R."/>
            <person name="Fontana E."/>
            <person name="Moody T.U."/>
            <person name="Kohout C.E."/>
            <person name="Gjonbalaj M."/>
            <person name="Eaton V."/>
            <person name="Seok R."/>
            <person name="Leiner I.M."/>
            <person name="Pamer E.G."/>
        </authorList>
    </citation>
    <scope>NUCLEOTIDE SEQUENCE</scope>
    <source>
        <strain evidence="2">MSK.10.16</strain>
    </source>
</reference>
<dbReference type="AlphaFoldDB" id="A0AAP7AVD6"/>
<comment type="caution">
    <text evidence="2">The sequence shown here is derived from an EMBL/GenBank/DDBJ whole genome shotgun (WGS) entry which is preliminary data.</text>
</comment>
<evidence type="ECO:0000259" key="1">
    <source>
        <dbReference type="Pfam" id="PF21758"/>
    </source>
</evidence>
<organism evidence="2 3">
    <name type="scientific">Dorea longicatena</name>
    <dbReference type="NCBI Taxonomy" id="88431"/>
    <lineage>
        <taxon>Bacteria</taxon>
        <taxon>Bacillati</taxon>
        <taxon>Bacillota</taxon>
        <taxon>Clostridia</taxon>
        <taxon>Lachnospirales</taxon>
        <taxon>Lachnospiraceae</taxon>
        <taxon>Dorea</taxon>
    </lineage>
</organism>
<feature type="domain" description="Prenylated flavin chaperone LpdD-like" evidence="1">
    <location>
        <begin position="16"/>
        <end position="124"/>
    </location>
</feature>